<evidence type="ECO:0000259" key="2">
    <source>
        <dbReference type="PROSITE" id="PS51840"/>
    </source>
</evidence>
<dbReference type="AlphaFoldDB" id="A0A6A6XEG5"/>
<feature type="region of interest" description="Disordered" evidence="1">
    <location>
        <begin position="181"/>
        <end position="204"/>
    </location>
</feature>
<accession>A0A6A6XEG5</accession>
<keyword evidence="4" id="KW-1185">Reference proteome</keyword>
<reference evidence="3" key="1">
    <citation type="journal article" date="2020" name="Stud. Mycol.">
        <title>101 Dothideomycetes genomes: a test case for predicting lifestyles and emergence of pathogens.</title>
        <authorList>
            <person name="Haridas S."/>
            <person name="Albert R."/>
            <person name="Binder M."/>
            <person name="Bloem J."/>
            <person name="Labutti K."/>
            <person name="Salamov A."/>
            <person name="Andreopoulos B."/>
            <person name="Baker S."/>
            <person name="Barry K."/>
            <person name="Bills G."/>
            <person name="Bluhm B."/>
            <person name="Cannon C."/>
            <person name="Castanera R."/>
            <person name="Culley D."/>
            <person name="Daum C."/>
            <person name="Ezra D."/>
            <person name="Gonzalez J."/>
            <person name="Henrissat B."/>
            <person name="Kuo A."/>
            <person name="Liang C."/>
            <person name="Lipzen A."/>
            <person name="Lutzoni F."/>
            <person name="Magnuson J."/>
            <person name="Mondo S."/>
            <person name="Nolan M."/>
            <person name="Ohm R."/>
            <person name="Pangilinan J."/>
            <person name="Park H.-J."/>
            <person name="Ramirez L."/>
            <person name="Alfaro M."/>
            <person name="Sun H."/>
            <person name="Tritt A."/>
            <person name="Yoshinaga Y."/>
            <person name="Zwiers L.-H."/>
            <person name="Turgeon B."/>
            <person name="Goodwin S."/>
            <person name="Spatafora J."/>
            <person name="Crous P."/>
            <person name="Grigoriev I."/>
        </authorList>
    </citation>
    <scope>NUCLEOTIDE SEQUENCE</scope>
    <source>
        <strain evidence="3">CBS 109.77</strain>
    </source>
</reference>
<dbReference type="InterPro" id="IPR039931">
    <property type="entry name" value="EEIG1/2-like"/>
</dbReference>
<evidence type="ECO:0000313" key="3">
    <source>
        <dbReference type="EMBL" id="KAF2794826.1"/>
    </source>
</evidence>
<sequence>MQAFVPKTRRPKFDLHLKIVDLNNVPLVSGTSFIKWNLPHSTAAEHRGRTEKRPIKDHKVFYDYEINIPVRLVVDKNGMLQESWIEIEVVQEYSAGGRGERITLGNVKLNLAEYVEQSEMARVDDDDDNMGITRRYLMQDSKINSTLKISIYMKQTEGDKNFVAPPLKTAQVFSGIAGIVSGEQGDSEDVGTAPSLNSKSRETGELQDMYRRTLAAYWSAQPGELKADECIEDIFAGGDGWGDREKPYGSPGGQQRGIRFATGDSSGSMSEGETRHQRQGSILRKSHETLRPSDTMANTPVVRGRGSLEQQAHQMKAEAERTRRRPHKEVDEFTVREDLRSWQLPG</sequence>
<feature type="domain" description="C2 NT-type" evidence="2">
    <location>
        <begin position="3"/>
        <end position="155"/>
    </location>
</feature>
<gene>
    <name evidence="3" type="ORF">K505DRAFT_324479</name>
</gene>
<dbReference type="PROSITE" id="PS51840">
    <property type="entry name" value="C2_NT"/>
    <property type="match status" value="1"/>
</dbReference>
<organism evidence="3 4">
    <name type="scientific">Melanomma pulvis-pyrius CBS 109.77</name>
    <dbReference type="NCBI Taxonomy" id="1314802"/>
    <lineage>
        <taxon>Eukaryota</taxon>
        <taxon>Fungi</taxon>
        <taxon>Dikarya</taxon>
        <taxon>Ascomycota</taxon>
        <taxon>Pezizomycotina</taxon>
        <taxon>Dothideomycetes</taxon>
        <taxon>Pleosporomycetidae</taxon>
        <taxon>Pleosporales</taxon>
        <taxon>Melanommataceae</taxon>
        <taxon>Melanomma</taxon>
    </lineage>
</organism>
<dbReference type="Pfam" id="PF10358">
    <property type="entry name" value="NT-C2"/>
    <property type="match status" value="1"/>
</dbReference>
<feature type="region of interest" description="Disordered" evidence="1">
    <location>
        <begin position="238"/>
        <end position="332"/>
    </location>
</feature>
<evidence type="ECO:0000313" key="4">
    <source>
        <dbReference type="Proteomes" id="UP000799757"/>
    </source>
</evidence>
<proteinExistence type="predicted"/>
<dbReference type="OrthoDB" id="3365224at2759"/>
<dbReference type="PANTHER" id="PTHR21456">
    <property type="entry name" value="FAMILY WITH SEQUENCE SIMILARITY 102"/>
    <property type="match status" value="1"/>
</dbReference>
<dbReference type="EMBL" id="MU001878">
    <property type="protein sequence ID" value="KAF2794826.1"/>
    <property type="molecule type" value="Genomic_DNA"/>
</dbReference>
<protein>
    <recommendedName>
        <fullName evidence="2">C2 NT-type domain-containing protein</fullName>
    </recommendedName>
</protein>
<dbReference type="Proteomes" id="UP000799757">
    <property type="component" value="Unassembled WGS sequence"/>
</dbReference>
<dbReference type="PANTHER" id="PTHR21456:SF1">
    <property type="entry name" value="C2 NT-TYPE DOMAIN-CONTAINING PROTEIN"/>
    <property type="match status" value="1"/>
</dbReference>
<dbReference type="InterPro" id="IPR019448">
    <property type="entry name" value="NT-C2"/>
</dbReference>
<name>A0A6A6XEG5_9PLEO</name>
<evidence type="ECO:0000256" key="1">
    <source>
        <dbReference type="SAM" id="MobiDB-lite"/>
    </source>
</evidence>